<reference evidence="7" key="1">
    <citation type="submission" date="2020-10" db="EMBL/GenBank/DDBJ databases">
        <title>Ca. Dormibacterota MAGs.</title>
        <authorList>
            <person name="Montgomery K."/>
        </authorList>
    </citation>
    <scope>NUCLEOTIDE SEQUENCE [LARGE SCALE GENOMIC DNA]</scope>
    <source>
        <strain evidence="7">SC8812_S17_10</strain>
    </source>
</reference>
<keyword evidence="8" id="KW-1185">Reference proteome</keyword>
<dbReference type="GO" id="GO:0006355">
    <property type="term" value="P:regulation of DNA-templated transcription"/>
    <property type="evidence" value="ECO:0007669"/>
    <property type="project" value="UniProtKB-ARBA"/>
</dbReference>
<dbReference type="PRINTS" id="PR00455">
    <property type="entry name" value="HTHTETR"/>
</dbReference>
<keyword evidence="1" id="KW-0678">Repressor</keyword>
<evidence type="ECO:0000256" key="4">
    <source>
        <dbReference type="ARBA" id="ARBA00023163"/>
    </source>
</evidence>
<dbReference type="SUPFAM" id="SSF48498">
    <property type="entry name" value="Tetracyclin repressor-like, C-terminal domain"/>
    <property type="match status" value="1"/>
</dbReference>
<proteinExistence type="predicted"/>
<dbReference type="InterPro" id="IPR001647">
    <property type="entry name" value="HTH_TetR"/>
</dbReference>
<dbReference type="PANTHER" id="PTHR30055">
    <property type="entry name" value="HTH-TYPE TRANSCRIPTIONAL REGULATOR RUTR"/>
    <property type="match status" value="1"/>
</dbReference>
<dbReference type="Pfam" id="PF00440">
    <property type="entry name" value="TetR_N"/>
    <property type="match status" value="1"/>
</dbReference>
<accession>A0A934N7L0</accession>
<protein>
    <submittedName>
        <fullName evidence="7">TetR/AcrR family transcriptional regulator</fullName>
    </submittedName>
</protein>
<comment type="caution">
    <text evidence="7">The sequence shown here is derived from an EMBL/GenBank/DDBJ whole genome shotgun (WGS) entry which is preliminary data.</text>
</comment>
<evidence type="ECO:0000256" key="3">
    <source>
        <dbReference type="ARBA" id="ARBA00023125"/>
    </source>
</evidence>
<keyword evidence="4" id="KW-0804">Transcription</keyword>
<dbReference type="Pfam" id="PF13977">
    <property type="entry name" value="TetR_C_6"/>
    <property type="match status" value="1"/>
</dbReference>
<evidence type="ECO:0000256" key="2">
    <source>
        <dbReference type="ARBA" id="ARBA00023015"/>
    </source>
</evidence>
<dbReference type="PANTHER" id="PTHR30055:SF234">
    <property type="entry name" value="HTH-TYPE TRANSCRIPTIONAL REGULATOR BETI"/>
    <property type="match status" value="1"/>
</dbReference>
<gene>
    <name evidence="7" type="ORF">JF922_11305</name>
</gene>
<dbReference type="InterPro" id="IPR009057">
    <property type="entry name" value="Homeodomain-like_sf"/>
</dbReference>
<dbReference type="PROSITE" id="PS01081">
    <property type="entry name" value="HTH_TETR_1"/>
    <property type="match status" value="1"/>
</dbReference>
<feature type="DNA-binding region" description="H-T-H motif" evidence="5">
    <location>
        <begin position="33"/>
        <end position="52"/>
    </location>
</feature>
<evidence type="ECO:0000259" key="6">
    <source>
        <dbReference type="PROSITE" id="PS50977"/>
    </source>
</evidence>
<keyword evidence="2" id="KW-0805">Transcription regulation</keyword>
<dbReference type="InterPro" id="IPR039538">
    <property type="entry name" value="BetI_C"/>
</dbReference>
<dbReference type="SUPFAM" id="SSF46689">
    <property type="entry name" value="Homeodomain-like"/>
    <property type="match status" value="1"/>
</dbReference>
<evidence type="ECO:0000313" key="8">
    <source>
        <dbReference type="Proteomes" id="UP000612893"/>
    </source>
</evidence>
<dbReference type="AlphaFoldDB" id="A0A934N7L0"/>
<dbReference type="PROSITE" id="PS50977">
    <property type="entry name" value="HTH_TETR_2"/>
    <property type="match status" value="1"/>
</dbReference>
<evidence type="ECO:0000256" key="5">
    <source>
        <dbReference type="PROSITE-ProRule" id="PRU00335"/>
    </source>
</evidence>
<dbReference type="EMBL" id="JAEKNR010000120">
    <property type="protein sequence ID" value="MBJ7598656.1"/>
    <property type="molecule type" value="Genomic_DNA"/>
</dbReference>
<dbReference type="GO" id="GO:0003677">
    <property type="term" value="F:DNA binding"/>
    <property type="evidence" value="ECO:0007669"/>
    <property type="project" value="UniProtKB-UniRule"/>
</dbReference>
<sequence length="201" mass="22545">MPRIADETRRLRRQQLMDAAWRCLARKGYRDLTIDDVCAEATASKGGFYGYFESKKHMLTSLLEEDEASMDGFMEELSGTRLTSVGRLRRFTRAVLDRAENAALVQVRADLWTELLTDDAVRTRLADSVQRRRVRLRGWIDEGVTKGELVAVPANAFASILLALADGLMLHRQLNPEGFRWANIRAALNVLLAGLEPPTAG</sequence>
<organism evidence="7 8">
    <name type="scientific">Candidatus Nephthysia bennettiae</name>
    <dbReference type="NCBI Taxonomy" id="3127016"/>
    <lineage>
        <taxon>Bacteria</taxon>
        <taxon>Bacillati</taxon>
        <taxon>Candidatus Dormiibacterota</taxon>
        <taxon>Candidatus Dormibacteria</taxon>
        <taxon>Candidatus Dormibacterales</taxon>
        <taxon>Candidatus Dormibacteraceae</taxon>
        <taxon>Candidatus Nephthysia</taxon>
    </lineage>
</organism>
<dbReference type="InterPro" id="IPR023772">
    <property type="entry name" value="DNA-bd_HTH_TetR-type_CS"/>
</dbReference>
<evidence type="ECO:0000313" key="7">
    <source>
        <dbReference type="EMBL" id="MBJ7598656.1"/>
    </source>
</evidence>
<feature type="domain" description="HTH tetR-type" evidence="6">
    <location>
        <begin position="10"/>
        <end position="70"/>
    </location>
</feature>
<dbReference type="InterPro" id="IPR036271">
    <property type="entry name" value="Tet_transcr_reg_TetR-rel_C_sf"/>
</dbReference>
<dbReference type="InterPro" id="IPR050109">
    <property type="entry name" value="HTH-type_TetR-like_transc_reg"/>
</dbReference>
<evidence type="ECO:0000256" key="1">
    <source>
        <dbReference type="ARBA" id="ARBA00022491"/>
    </source>
</evidence>
<dbReference type="Gene3D" id="1.10.357.10">
    <property type="entry name" value="Tetracycline Repressor, domain 2"/>
    <property type="match status" value="1"/>
</dbReference>
<keyword evidence="3 5" id="KW-0238">DNA-binding</keyword>
<dbReference type="Proteomes" id="UP000612893">
    <property type="component" value="Unassembled WGS sequence"/>
</dbReference>
<name>A0A934N7L0_9BACT</name>
<dbReference type="RefSeq" id="WP_338201850.1">
    <property type="nucleotide sequence ID" value="NZ_JAEKNR010000120.1"/>
</dbReference>